<proteinExistence type="predicted"/>
<dbReference type="SMART" id="SM00267">
    <property type="entry name" value="GGDEF"/>
    <property type="match status" value="1"/>
</dbReference>
<dbReference type="PROSITE" id="PS50887">
    <property type="entry name" value="GGDEF"/>
    <property type="match status" value="1"/>
</dbReference>
<feature type="coiled-coil region" evidence="1">
    <location>
        <begin position="55"/>
        <end position="82"/>
    </location>
</feature>
<dbReference type="CDD" id="cd01949">
    <property type="entry name" value="GGDEF"/>
    <property type="match status" value="1"/>
</dbReference>
<reference evidence="4" key="1">
    <citation type="journal article" date="2019" name="Int. J. Syst. Evol. Microbiol.">
        <title>The Global Catalogue of Microorganisms (GCM) 10K type strain sequencing project: providing services to taxonomists for standard genome sequencing and annotation.</title>
        <authorList>
            <consortium name="The Broad Institute Genomics Platform"/>
            <consortium name="The Broad Institute Genome Sequencing Center for Infectious Disease"/>
            <person name="Wu L."/>
            <person name="Ma J."/>
        </authorList>
    </citation>
    <scope>NUCLEOTIDE SEQUENCE [LARGE SCALE GENOMIC DNA]</scope>
    <source>
        <strain evidence="4">CGMCC 1.12923</strain>
    </source>
</reference>
<keyword evidence="1" id="KW-0175">Coiled coil</keyword>
<dbReference type="Proteomes" id="UP000614272">
    <property type="component" value="Unassembled WGS sequence"/>
</dbReference>
<dbReference type="PANTHER" id="PTHR46663:SF2">
    <property type="entry name" value="GGDEF DOMAIN-CONTAINING PROTEIN"/>
    <property type="match status" value="1"/>
</dbReference>
<dbReference type="InterPro" id="IPR029787">
    <property type="entry name" value="Nucleotide_cyclase"/>
</dbReference>
<organism evidence="3 4">
    <name type="scientific">Lacimicrobium alkaliphilum</name>
    <dbReference type="NCBI Taxonomy" id="1526571"/>
    <lineage>
        <taxon>Bacteria</taxon>
        <taxon>Pseudomonadati</taxon>
        <taxon>Pseudomonadota</taxon>
        <taxon>Gammaproteobacteria</taxon>
        <taxon>Alteromonadales</taxon>
        <taxon>Alteromonadaceae</taxon>
        <taxon>Lacimicrobium</taxon>
    </lineage>
</organism>
<dbReference type="Gene3D" id="3.30.70.270">
    <property type="match status" value="1"/>
</dbReference>
<keyword evidence="4" id="KW-1185">Reference proteome</keyword>
<evidence type="ECO:0000256" key="1">
    <source>
        <dbReference type="SAM" id="Coils"/>
    </source>
</evidence>
<evidence type="ECO:0000259" key="2">
    <source>
        <dbReference type="PROSITE" id="PS50887"/>
    </source>
</evidence>
<gene>
    <name evidence="3" type="ORF">GCM10011357_04370</name>
</gene>
<dbReference type="InterPro" id="IPR052163">
    <property type="entry name" value="DGC-Regulatory_Protein"/>
</dbReference>
<protein>
    <recommendedName>
        <fullName evidence="2">GGDEF domain-containing protein</fullName>
    </recommendedName>
</protein>
<dbReference type="PANTHER" id="PTHR46663">
    <property type="entry name" value="DIGUANYLATE CYCLASE DGCT-RELATED"/>
    <property type="match status" value="1"/>
</dbReference>
<feature type="domain" description="GGDEF" evidence="2">
    <location>
        <begin position="113"/>
        <end position="245"/>
    </location>
</feature>
<dbReference type="NCBIfam" id="TIGR00254">
    <property type="entry name" value="GGDEF"/>
    <property type="match status" value="1"/>
</dbReference>
<dbReference type="InterPro" id="IPR043128">
    <property type="entry name" value="Rev_trsase/Diguanyl_cyclase"/>
</dbReference>
<dbReference type="InterPro" id="IPR000160">
    <property type="entry name" value="GGDEF_dom"/>
</dbReference>
<dbReference type="SUPFAM" id="SSF55073">
    <property type="entry name" value="Nucleotide cyclase"/>
    <property type="match status" value="1"/>
</dbReference>
<evidence type="ECO:0000313" key="4">
    <source>
        <dbReference type="Proteomes" id="UP000614272"/>
    </source>
</evidence>
<dbReference type="Pfam" id="PF00990">
    <property type="entry name" value="GGDEF"/>
    <property type="match status" value="1"/>
</dbReference>
<evidence type="ECO:0000313" key="3">
    <source>
        <dbReference type="EMBL" id="GGD51577.1"/>
    </source>
</evidence>
<name>A0ABQ1QZZ4_9ALTE</name>
<comment type="caution">
    <text evidence="3">The sequence shown here is derived from an EMBL/GenBank/DDBJ whole genome shotgun (WGS) entry which is preliminary data.</text>
</comment>
<dbReference type="RefSeq" id="WP_099034629.1">
    <property type="nucleotide sequence ID" value="NZ_BMGJ01000001.1"/>
</dbReference>
<accession>A0ABQ1QZZ4</accession>
<sequence>MKDPQDFNPFQLRSTMQKLRANRQNGHSDHNGQQAQRDGINCDVMLQRDIWSLQNEQLQQENKRLLLALQQARMELQQLMRDSQCDALTETLNRSIMQDRIQQAISIAKRQHSLFALLFVDLDNFKPVNDQFGHGAGDEVLQLVSARLRSAIRESDAISRHGGDEFLLLLNTISKKEDVKPFVNKMAHLLAQPYQIKSGSVSLSASIGVALFPADGNSTQELIHHADTAMYRCKKEHTGCSPASL</sequence>
<dbReference type="EMBL" id="BMGJ01000001">
    <property type="protein sequence ID" value="GGD51577.1"/>
    <property type="molecule type" value="Genomic_DNA"/>
</dbReference>